<evidence type="ECO:0000313" key="2">
    <source>
        <dbReference type="EMBL" id="ABG62274.1"/>
    </source>
</evidence>
<gene>
    <name evidence="2" type="ordered locus">Meso_0874</name>
</gene>
<reference evidence="2" key="1">
    <citation type="submission" date="2006-06" db="EMBL/GenBank/DDBJ databases">
        <title>Complete sequence of chromosome of Chelativorans sp. BNC1.</title>
        <authorList>
            <consortium name="US DOE Joint Genome Institute"/>
            <person name="Copeland A."/>
            <person name="Lucas S."/>
            <person name="Lapidus A."/>
            <person name="Barry K."/>
            <person name="Detter J.C."/>
            <person name="Glavina del Rio T."/>
            <person name="Hammon N."/>
            <person name="Israni S."/>
            <person name="Dalin E."/>
            <person name="Tice H."/>
            <person name="Pitluck S."/>
            <person name="Chertkov O."/>
            <person name="Brettin T."/>
            <person name="Bruce D."/>
            <person name="Han C."/>
            <person name="Tapia R."/>
            <person name="Gilna P."/>
            <person name="Schmutz J."/>
            <person name="Larimer F."/>
            <person name="Land M."/>
            <person name="Hauser L."/>
            <person name="Kyrpides N."/>
            <person name="Mikhailova N."/>
            <person name="Richardson P."/>
        </authorList>
    </citation>
    <scope>NUCLEOTIDE SEQUENCE</scope>
    <source>
        <strain evidence="2">BNC1</strain>
    </source>
</reference>
<dbReference type="eggNOG" id="COG0583">
    <property type="taxonomic scope" value="Bacteria"/>
</dbReference>
<proteinExistence type="predicted"/>
<protein>
    <submittedName>
        <fullName evidence="2">Conserved hypothetical cytosolic protein</fullName>
    </submittedName>
</protein>
<evidence type="ECO:0000259" key="1">
    <source>
        <dbReference type="Pfam" id="PF20057"/>
    </source>
</evidence>
<sequence>MKRPTTKKSLPEKERRRVLRFLAGGEAQIRSAAKEGMLLLDAGERGMIAASPPVLSNLVTERLVVRADARLSLSAEGRAALRRDAHPDAPFRAQHMELETEIAVVGNGEQIICKNLAESPLAQLARRRTRGGEPFLAPSEFRAGERLRADYTRGQIMPKISANWSQAVADARRGSNENGIAELTDAALAARQRVENALTAVGPELAGVLVDICCFLKGLEQVEMERGWPVRSAKVVLKAALAALSRHYEPPCPRRGSKVLHWGAEGYRPVLR</sequence>
<dbReference type="OrthoDB" id="7476630at2"/>
<dbReference type="InterPro" id="IPR045599">
    <property type="entry name" value="DUF6456"/>
</dbReference>
<name>Q11K01_CHESB</name>
<feature type="domain" description="DUF6456" evidence="1">
    <location>
        <begin position="115"/>
        <end position="249"/>
    </location>
</feature>
<dbReference type="Pfam" id="PF20057">
    <property type="entry name" value="DUF6456"/>
    <property type="match status" value="1"/>
</dbReference>
<dbReference type="KEGG" id="mes:Meso_0874"/>
<organism evidence="2">
    <name type="scientific">Chelativorans sp. (strain BNC1)</name>
    <dbReference type="NCBI Taxonomy" id="266779"/>
    <lineage>
        <taxon>Bacteria</taxon>
        <taxon>Pseudomonadati</taxon>
        <taxon>Pseudomonadota</taxon>
        <taxon>Alphaproteobacteria</taxon>
        <taxon>Hyphomicrobiales</taxon>
        <taxon>Phyllobacteriaceae</taxon>
        <taxon>Chelativorans</taxon>
    </lineage>
</organism>
<dbReference type="HOGENOM" id="CLU_070806_1_0_5"/>
<dbReference type="STRING" id="266779.Meso_0874"/>
<dbReference type="AlphaFoldDB" id="Q11K01"/>
<dbReference type="EMBL" id="CP000390">
    <property type="protein sequence ID" value="ABG62274.1"/>
    <property type="molecule type" value="Genomic_DNA"/>
</dbReference>
<accession>Q11K01</accession>